<organism evidence="1 2">
    <name type="scientific">Pseudoduganella guangdongensis</name>
    <dbReference type="NCBI Taxonomy" id="2692179"/>
    <lineage>
        <taxon>Bacteria</taxon>
        <taxon>Pseudomonadati</taxon>
        <taxon>Pseudomonadota</taxon>
        <taxon>Betaproteobacteria</taxon>
        <taxon>Burkholderiales</taxon>
        <taxon>Oxalobacteraceae</taxon>
        <taxon>Telluria group</taxon>
        <taxon>Pseudoduganella</taxon>
    </lineage>
</organism>
<dbReference type="RefSeq" id="WP_161027350.1">
    <property type="nucleotide sequence ID" value="NZ_WWCJ01000016.1"/>
</dbReference>
<sequence>MSICDVMIDAVEQVLFWEIPDRDVGRVASYQAALMAKVHPEWIYSNHLDQMEL</sequence>
<evidence type="ECO:0000313" key="1">
    <source>
        <dbReference type="EMBL" id="MYN04394.1"/>
    </source>
</evidence>
<name>A0A6N9HLB4_9BURK</name>
<protein>
    <submittedName>
        <fullName evidence="1">Uncharacterized protein</fullName>
    </submittedName>
</protein>
<accession>A0A6N9HLB4</accession>
<dbReference type="Proteomes" id="UP000448575">
    <property type="component" value="Unassembled WGS sequence"/>
</dbReference>
<reference evidence="1 2" key="1">
    <citation type="submission" date="2019-12" db="EMBL/GenBank/DDBJ databases">
        <title>Novel species isolated from a subtropical stream in China.</title>
        <authorList>
            <person name="Lu H."/>
        </authorList>
    </citation>
    <scope>NUCLEOTIDE SEQUENCE [LARGE SCALE GENOMIC DNA]</scope>
    <source>
        <strain evidence="1 2">DS3</strain>
    </source>
</reference>
<keyword evidence="2" id="KW-1185">Reference proteome</keyword>
<evidence type="ECO:0000313" key="2">
    <source>
        <dbReference type="Proteomes" id="UP000448575"/>
    </source>
</evidence>
<gene>
    <name evidence="1" type="ORF">GTP41_20075</name>
</gene>
<dbReference type="EMBL" id="WWCJ01000016">
    <property type="protein sequence ID" value="MYN04394.1"/>
    <property type="molecule type" value="Genomic_DNA"/>
</dbReference>
<comment type="caution">
    <text evidence="1">The sequence shown here is derived from an EMBL/GenBank/DDBJ whole genome shotgun (WGS) entry which is preliminary data.</text>
</comment>
<dbReference type="AlphaFoldDB" id="A0A6N9HLB4"/>
<proteinExistence type="predicted"/>